<evidence type="ECO:0000313" key="4">
    <source>
        <dbReference type="EMBL" id="KAF3946466.1"/>
    </source>
</evidence>
<evidence type="ECO:0000256" key="2">
    <source>
        <dbReference type="SAM" id="SignalP"/>
    </source>
</evidence>
<dbReference type="GO" id="GO:0005794">
    <property type="term" value="C:Golgi apparatus"/>
    <property type="evidence" value="ECO:0007669"/>
    <property type="project" value="TreeGrafter"/>
</dbReference>
<feature type="signal peptide" evidence="2">
    <location>
        <begin position="1"/>
        <end position="27"/>
    </location>
</feature>
<proteinExistence type="predicted"/>
<organism evidence="4 5">
    <name type="scientific">Castanea mollissima</name>
    <name type="common">Chinese chestnut</name>
    <dbReference type="NCBI Taxonomy" id="60419"/>
    <lineage>
        <taxon>Eukaryota</taxon>
        <taxon>Viridiplantae</taxon>
        <taxon>Streptophyta</taxon>
        <taxon>Embryophyta</taxon>
        <taxon>Tracheophyta</taxon>
        <taxon>Spermatophyta</taxon>
        <taxon>Magnoliopsida</taxon>
        <taxon>eudicotyledons</taxon>
        <taxon>Gunneridae</taxon>
        <taxon>Pentapetalae</taxon>
        <taxon>rosids</taxon>
        <taxon>fabids</taxon>
        <taxon>Fagales</taxon>
        <taxon>Fagaceae</taxon>
        <taxon>Castanea</taxon>
    </lineage>
</organism>
<dbReference type="Proteomes" id="UP000737018">
    <property type="component" value="Unassembled WGS sequence"/>
</dbReference>
<dbReference type="EMBL" id="JRKL02009155">
    <property type="protein sequence ID" value="KAF3946466.1"/>
    <property type="molecule type" value="Genomic_DNA"/>
</dbReference>
<feature type="chain" id="PRO_5035320682" description="Trichome birefringence-like N-terminal domain-containing protein" evidence="2">
    <location>
        <begin position="28"/>
        <end position="367"/>
    </location>
</feature>
<feature type="compositionally biased region" description="Pro residues" evidence="1">
    <location>
        <begin position="323"/>
        <end position="332"/>
    </location>
</feature>
<dbReference type="GO" id="GO:0016413">
    <property type="term" value="F:O-acetyltransferase activity"/>
    <property type="evidence" value="ECO:0007669"/>
    <property type="project" value="InterPro"/>
</dbReference>
<keyword evidence="2" id="KW-0732">Signal</keyword>
<name>A0A8J4VF60_9ROSI</name>
<feature type="domain" description="Trichome birefringence-like N-terminal" evidence="3">
    <location>
        <begin position="56"/>
        <end position="105"/>
    </location>
</feature>
<accession>A0A8J4VF60</accession>
<comment type="caution">
    <text evidence="4">The sequence shown here is derived from an EMBL/GenBank/DDBJ whole genome shotgun (WGS) entry which is preliminary data.</text>
</comment>
<dbReference type="AlphaFoldDB" id="A0A8J4VF60"/>
<dbReference type="PANTHER" id="PTHR32285">
    <property type="entry name" value="PROTEIN TRICHOME BIREFRINGENCE-LIKE 9-RELATED"/>
    <property type="match status" value="1"/>
</dbReference>
<evidence type="ECO:0000313" key="5">
    <source>
        <dbReference type="Proteomes" id="UP000737018"/>
    </source>
</evidence>
<dbReference type="InterPro" id="IPR025846">
    <property type="entry name" value="TBL_N"/>
</dbReference>
<protein>
    <recommendedName>
        <fullName evidence="3">Trichome birefringence-like N-terminal domain-containing protein</fullName>
    </recommendedName>
</protein>
<dbReference type="InterPro" id="IPR029962">
    <property type="entry name" value="TBL"/>
</dbReference>
<dbReference type="OrthoDB" id="10528708at2759"/>
<feature type="region of interest" description="Disordered" evidence="1">
    <location>
        <begin position="302"/>
        <end position="337"/>
    </location>
</feature>
<dbReference type="Pfam" id="PF14416">
    <property type="entry name" value="PMR5N"/>
    <property type="match status" value="1"/>
</dbReference>
<dbReference type="PANTHER" id="PTHR32285:SF155">
    <property type="entry name" value="PROTEIN TRICHOME BIREFRINGENCE-LIKE 36"/>
    <property type="match status" value="1"/>
</dbReference>
<keyword evidence="5" id="KW-1185">Reference proteome</keyword>
<evidence type="ECO:0000259" key="3">
    <source>
        <dbReference type="Pfam" id="PF14416"/>
    </source>
</evidence>
<gene>
    <name evidence="4" type="ORF">CMV_027270</name>
</gene>
<evidence type="ECO:0000256" key="1">
    <source>
        <dbReference type="SAM" id="MobiDB-lite"/>
    </source>
</evidence>
<reference evidence="4" key="1">
    <citation type="submission" date="2020-03" db="EMBL/GenBank/DDBJ databases">
        <title>Castanea mollissima Vanexum genome sequencing.</title>
        <authorList>
            <person name="Staton M."/>
        </authorList>
    </citation>
    <scope>NUCLEOTIDE SEQUENCE</scope>
    <source>
        <tissue evidence="4">Leaf</tissue>
    </source>
</reference>
<sequence length="367" mass="41229">MAKPKFQLLCFILFLSIFLCLFHGESSELELDDESWLNEEDNEVIMVQSRHDSRNKCDFSTGKWVYDLSYPLYDSSCPYLSTAVTCQKNGRPDSDYEKWKWKPQGYYKEKNGKIREKKAEMAAHMEARATADNPQLGPAAPSKETKELERRINSNPVEINAAMIEEGVNVEEGLQLSGSNNPRVSEELSSHCNSTLTQKPVLVHNFMATCPDKVTLKEVIGNPVVTEIKEGVSQFNLYSMPSSSIQRPIAINDITLAASANGVLPHGLNDQDEVLANQSTGEPIGQLNSLITWKRVMRQGNNGVHVSQPESEKKRKSSFNPLDEPPPPPPPTNVFRSFLTLMTPPKQWWRLQRSPAKNHESTSVELA</sequence>